<dbReference type="InterPro" id="IPR035682">
    <property type="entry name" value="PhnP_MBL"/>
</dbReference>
<accession>A0A931GA03</accession>
<dbReference type="EC" id="3.1.4.55" evidence="2"/>
<dbReference type="PANTHER" id="PTHR42663">
    <property type="entry name" value="HYDROLASE C777.06C-RELATED-RELATED"/>
    <property type="match status" value="1"/>
</dbReference>
<dbReference type="EMBL" id="JACFYX010000005">
    <property type="protein sequence ID" value="MBG0835030.1"/>
    <property type="molecule type" value="Genomic_DNA"/>
</dbReference>
<dbReference type="GO" id="GO:0019700">
    <property type="term" value="P:organic phosphonate catabolic process"/>
    <property type="evidence" value="ECO:0007669"/>
    <property type="project" value="InterPro"/>
</dbReference>
<dbReference type="SUPFAM" id="SSF56281">
    <property type="entry name" value="Metallo-hydrolase/oxidoreductase"/>
    <property type="match status" value="1"/>
</dbReference>
<keyword evidence="2" id="KW-0378">Hydrolase</keyword>
<dbReference type="RefSeq" id="WP_196474577.1">
    <property type="nucleotide sequence ID" value="NZ_JACFYX020000008.1"/>
</dbReference>
<dbReference type="GO" id="GO:0103043">
    <property type="term" value="F:phosphoribosyl 1,2-cyclic phosphate phosphodiesterase activity"/>
    <property type="evidence" value="ECO:0007669"/>
    <property type="project" value="UniProtKB-EC"/>
</dbReference>
<dbReference type="InterPro" id="IPR036866">
    <property type="entry name" value="RibonucZ/Hydroxyglut_hydro"/>
</dbReference>
<feature type="domain" description="Metallo-beta-lactamase" evidence="1">
    <location>
        <begin position="63"/>
        <end position="236"/>
    </location>
</feature>
<comment type="caution">
    <text evidence="2">The sequence shown here is derived from an EMBL/GenBank/DDBJ whole genome shotgun (WGS) entry which is preliminary data.</text>
</comment>
<organism evidence="2 3">
    <name type="scientific">Pseudomonas chaetocerotis</name>
    <dbReference type="NCBI Taxonomy" id="2758695"/>
    <lineage>
        <taxon>Bacteria</taxon>
        <taxon>Pseudomonadati</taxon>
        <taxon>Pseudomonadota</taxon>
        <taxon>Gammaproteobacteria</taxon>
        <taxon>Pseudomonadales</taxon>
        <taxon>Pseudomonadaceae</taxon>
        <taxon>Pseudomonas</taxon>
    </lineage>
</organism>
<dbReference type="CDD" id="cd07736">
    <property type="entry name" value="PhnP-like_MBL-fold"/>
    <property type="match status" value="1"/>
</dbReference>
<name>A0A931GA03_9PSED</name>
<keyword evidence="3" id="KW-1185">Reference proteome</keyword>
<evidence type="ECO:0000313" key="3">
    <source>
        <dbReference type="Proteomes" id="UP000596932"/>
    </source>
</evidence>
<evidence type="ECO:0000313" key="2">
    <source>
        <dbReference type="EMBL" id="MBG0835030.1"/>
    </source>
</evidence>
<dbReference type="PANTHER" id="PTHR42663:SF6">
    <property type="entry name" value="HYDROLASE C777.06C-RELATED"/>
    <property type="match status" value="1"/>
</dbReference>
<evidence type="ECO:0000259" key="1">
    <source>
        <dbReference type="Pfam" id="PF12706"/>
    </source>
</evidence>
<sequence>MRLTLLGTGDARQVPVYNCSCPACDAARVYPARRRGPCCALIECGTQRWLIDSGLTDLTERFAPHSLSGIVQTHYHADHAQGLLHLRWGQGLVIPVHGPDDPEGLADLYKHPGILDFSQPFAAFERRQLGELRVTALPLNHSKPTFGYLFEGRGFDGQGAEGREVQGKGRRIAYLTDTLGVPEASCAELQRAPLDVLVLDCSTAPQPVAPRNHNDLTRALEVIERLQPTQAVLTHIGHAFDAWLLDHPDALPSGVSLASDGLVL</sequence>
<dbReference type="Proteomes" id="UP000596932">
    <property type="component" value="Unassembled WGS sequence"/>
</dbReference>
<dbReference type="Pfam" id="PF12706">
    <property type="entry name" value="Lactamase_B_2"/>
    <property type="match status" value="1"/>
</dbReference>
<dbReference type="Gene3D" id="3.60.15.10">
    <property type="entry name" value="Ribonuclease Z/Hydroxyacylglutathione hydrolase-like"/>
    <property type="match status" value="1"/>
</dbReference>
<reference evidence="2" key="1">
    <citation type="submission" date="2020-07" db="EMBL/GenBank/DDBJ databases">
        <title>Pseudomonas chaetoceroseae sp. nov., a new member of the Pseudomonas oleovorans group isolated from a culture of Chaetoceros calcitrans.</title>
        <authorList>
            <person name="Girard L."/>
            <person name="Lood C."/>
            <person name="De Mot R."/>
            <person name="Baudart J."/>
        </authorList>
    </citation>
    <scope>NUCLEOTIDE SEQUENCE</scope>
    <source>
        <strain evidence="2">536</strain>
    </source>
</reference>
<proteinExistence type="predicted"/>
<dbReference type="AlphaFoldDB" id="A0A931GA03"/>
<gene>
    <name evidence="2" type="primary">phnP</name>
    <name evidence="2" type="ORF">H3221_07870</name>
</gene>
<dbReference type="InterPro" id="IPR001279">
    <property type="entry name" value="Metallo-B-lactamas"/>
</dbReference>
<protein>
    <submittedName>
        <fullName evidence="2">Phosphonate metabolism protein PhnP</fullName>
        <ecNumber evidence="2">3.1.4.55</ecNumber>
    </submittedName>
</protein>
<dbReference type="NCBIfam" id="TIGR03307">
    <property type="entry name" value="PhnP"/>
    <property type="match status" value="1"/>
</dbReference>
<dbReference type="InterPro" id="IPR017693">
    <property type="entry name" value="Phosphonate_metab_PhnP"/>
</dbReference>